<protein>
    <submittedName>
        <fullName evidence="13">Ion_trans_2 domain-containing protein</fullName>
    </submittedName>
</protein>
<reference evidence="11 12" key="2">
    <citation type="submission" date="2018-11" db="EMBL/GenBank/DDBJ databases">
        <authorList>
            <consortium name="Pathogen Informatics"/>
        </authorList>
    </citation>
    <scope>NUCLEOTIDE SEQUENCE [LARGE SCALE GENOMIC DNA]</scope>
</reference>
<name>A0A183IZ32_9BILA</name>
<evidence type="ECO:0000256" key="5">
    <source>
        <dbReference type="ARBA" id="ARBA00023065"/>
    </source>
</evidence>
<keyword evidence="6 9" id="KW-0472">Membrane</keyword>
<dbReference type="GO" id="GO:0005886">
    <property type="term" value="C:plasma membrane"/>
    <property type="evidence" value="ECO:0007669"/>
    <property type="project" value="TreeGrafter"/>
</dbReference>
<dbReference type="PRINTS" id="PR01586">
    <property type="entry name" value="TWIKCHANNEL"/>
</dbReference>
<evidence type="ECO:0000256" key="4">
    <source>
        <dbReference type="ARBA" id="ARBA00022989"/>
    </source>
</evidence>
<evidence type="ECO:0000313" key="12">
    <source>
        <dbReference type="Proteomes" id="UP000270296"/>
    </source>
</evidence>
<organism evidence="13">
    <name type="scientific">Soboliphyme baturini</name>
    <dbReference type="NCBI Taxonomy" id="241478"/>
    <lineage>
        <taxon>Eukaryota</taxon>
        <taxon>Metazoa</taxon>
        <taxon>Ecdysozoa</taxon>
        <taxon>Nematoda</taxon>
        <taxon>Enoplea</taxon>
        <taxon>Dorylaimia</taxon>
        <taxon>Dioctophymatida</taxon>
        <taxon>Dioctophymatoidea</taxon>
        <taxon>Soboliphymatidae</taxon>
        <taxon>Soboliphyme</taxon>
    </lineage>
</organism>
<dbReference type="PANTHER" id="PTHR11003:SF249">
    <property type="entry name" value="TWO PORE POTASSIUM CHANNEL PROTEIN SUP-9"/>
    <property type="match status" value="1"/>
</dbReference>
<evidence type="ECO:0000256" key="9">
    <source>
        <dbReference type="SAM" id="Phobius"/>
    </source>
</evidence>
<dbReference type="AlphaFoldDB" id="A0A183IZ32"/>
<evidence type="ECO:0000256" key="6">
    <source>
        <dbReference type="ARBA" id="ARBA00023136"/>
    </source>
</evidence>
<evidence type="ECO:0000256" key="3">
    <source>
        <dbReference type="ARBA" id="ARBA00022692"/>
    </source>
</evidence>
<feature type="transmembrane region" description="Helical" evidence="9">
    <location>
        <begin position="41"/>
        <end position="65"/>
    </location>
</feature>
<evidence type="ECO:0000313" key="11">
    <source>
        <dbReference type="EMBL" id="VDP19882.1"/>
    </source>
</evidence>
<evidence type="ECO:0000313" key="13">
    <source>
        <dbReference type="WBParaSite" id="SBAD_0000920001-mRNA-1"/>
    </source>
</evidence>
<dbReference type="OrthoDB" id="297496at2759"/>
<gene>
    <name evidence="11" type="ORF">SBAD_LOCUS8880</name>
</gene>
<dbReference type="WBParaSite" id="SBAD_0000920001-mRNA-1">
    <property type="protein sequence ID" value="SBAD_0000920001-mRNA-1"/>
    <property type="gene ID" value="SBAD_0000920001"/>
</dbReference>
<reference evidence="13" key="1">
    <citation type="submission" date="2016-06" db="UniProtKB">
        <authorList>
            <consortium name="WormBaseParasite"/>
        </authorList>
    </citation>
    <scope>IDENTIFICATION</scope>
</reference>
<keyword evidence="5" id="KW-0406">Ion transport</keyword>
<evidence type="ECO:0000259" key="10">
    <source>
        <dbReference type="Pfam" id="PF07885"/>
    </source>
</evidence>
<dbReference type="GO" id="GO:0022841">
    <property type="term" value="F:potassium ion leak channel activity"/>
    <property type="evidence" value="ECO:0007669"/>
    <property type="project" value="TreeGrafter"/>
</dbReference>
<keyword evidence="3 9" id="KW-0812">Transmembrane</keyword>
<keyword evidence="12" id="KW-1185">Reference proteome</keyword>
<dbReference type="GO" id="GO:0015271">
    <property type="term" value="F:outward rectifier potassium channel activity"/>
    <property type="evidence" value="ECO:0007669"/>
    <property type="project" value="TreeGrafter"/>
</dbReference>
<evidence type="ECO:0000256" key="1">
    <source>
        <dbReference type="ARBA" id="ARBA00004141"/>
    </source>
</evidence>
<keyword evidence="2" id="KW-0813">Transport</keyword>
<keyword evidence="7" id="KW-0407">Ion channel</keyword>
<keyword evidence="4 9" id="KW-1133">Transmembrane helix</keyword>
<comment type="subcellular location">
    <subcellularLocation>
        <location evidence="1">Membrane</location>
        <topology evidence="1">Multi-pass membrane protein</topology>
    </subcellularLocation>
</comment>
<proteinExistence type="predicted"/>
<sequence length="122" mass="14224">MSIENNWTFLDAFYYCFVSLTTIGLGDYIPGDQPDQKYRSLYKIIVTIYLMVGLVGMMLFLSVVYDIPQLNVSKFFFKPESDEASEEKRLKEQFAAGPTYTRQLDEPEDNNVVLTDPDYRYQ</sequence>
<dbReference type="Pfam" id="PF07885">
    <property type="entry name" value="Ion_trans_2"/>
    <property type="match status" value="1"/>
</dbReference>
<accession>A0A183IZ32</accession>
<dbReference type="Proteomes" id="UP000270296">
    <property type="component" value="Unassembled WGS sequence"/>
</dbReference>
<dbReference type="EMBL" id="UZAM01012068">
    <property type="protein sequence ID" value="VDP19882.1"/>
    <property type="molecule type" value="Genomic_DNA"/>
</dbReference>
<feature type="domain" description="Potassium channel" evidence="10">
    <location>
        <begin position="5"/>
        <end position="65"/>
    </location>
</feature>
<feature type="transmembrane region" description="Helical" evidence="9">
    <location>
        <begin position="12"/>
        <end position="29"/>
    </location>
</feature>
<evidence type="ECO:0000256" key="8">
    <source>
        <dbReference type="SAM" id="MobiDB-lite"/>
    </source>
</evidence>
<feature type="region of interest" description="Disordered" evidence="8">
    <location>
        <begin position="102"/>
        <end position="122"/>
    </location>
</feature>
<dbReference type="InterPro" id="IPR005408">
    <property type="entry name" value="2pore_dom_K_chnl_TWIK"/>
</dbReference>
<dbReference type="SUPFAM" id="SSF81324">
    <property type="entry name" value="Voltage-gated potassium channels"/>
    <property type="match status" value="1"/>
</dbReference>
<evidence type="ECO:0000256" key="7">
    <source>
        <dbReference type="ARBA" id="ARBA00023303"/>
    </source>
</evidence>
<dbReference type="InterPro" id="IPR003280">
    <property type="entry name" value="2pore_dom_K_chnl"/>
</dbReference>
<dbReference type="Gene3D" id="1.10.287.70">
    <property type="match status" value="1"/>
</dbReference>
<dbReference type="PANTHER" id="PTHR11003">
    <property type="entry name" value="POTASSIUM CHANNEL, SUBFAMILY K"/>
    <property type="match status" value="1"/>
</dbReference>
<evidence type="ECO:0000256" key="2">
    <source>
        <dbReference type="ARBA" id="ARBA00022448"/>
    </source>
</evidence>
<dbReference type="GO" id="GO:0030322">
    <property type="term" value="P:stabilization of membrane potential"/>
    <property type="evidence" value="ECO:0007669"/>
    <property type="project" value="TreeGrafter"/>
</dbReference>
<dbReference type="InterPro" id="IPR013099">
    <property type="entry name" value="K_chnl_dom"/>
</dbReference>